<organism evidence="2 3">
    <name type="scientific">Aphanomyces astaci</name>
    <name type="common">Crayfish plague agent</name>
    <dbReference type="NCBI Taxonomy" id="112090"/>
    <lineage>
        <taxon>Eukaryota</taxon>
        <taxon>Sar</taxon>
        <taxon>Stramenopiles</taxon>
        <taxon>Oomycota</taxon>
        <taxon>Saprolegniomycetes</taxon>
        <taxon>Saprolegniales</taxon>
        <taxon>Verrucalvaceae</taxon>
        <taxon>Aphanomyces</taxon>
    </lineage>
</organism>
<feature type="non-terminal residue" evidence="2">
    <location>
        <position position="105"/>
    </location>
</feature>
<dbReference type="AlphaFoldDB" id="A0A6A5A695"/>
<dbReference type="VEuPathDB" id="FungiDB:H257_06987"/>
<reference evidence="2 3" key="1">
    <citation type="submission" date="2019-06" db="EMBL/GenBank/DDBJ databases">
        <title>Genomics analysis of Aphanomyces spp. identifies a new class of oomycete effector associated with host adaptation.</title>
        <authorList>
            <person name="Gaulin E."/>
        </authorList>
    </citation>
    <scope>NUCLEOTIDE SEQUENCE [LARGE SCALE GENOMIC DNA]</scope>
    <source>
        <strain evidence="2 3">E</strain>
    </source>
</reference>
<accession>A0A6A5A695</accession>
<feature type="compositionally biased region" description="Low complexity" evidence="1">
    <location>
        <begin position="41"/>
        <end position="58"/>
    </location>
</feature>
<gene>
    <name evidence="2" type="ORF">AaE_006066</name>
</gene>
<dbReference type="EMBL" id="VJMI01011606">
    <property type="protein sequence ID" value="KAF0752353.1"/>
    <property type="molecule type" value="Genomic_DNA"/>
</dbReference>
<sequence>MMSTVAPREVLEAAALSKDQDDDAATVDIDLKDDVPRHNNSHANSSDTNNNNISSSSSSGGGFGGFTRSSFSFSKVLQPTTSVTAYWTKLKDAVQDSQIPVRTAT</sequence>
<evidence type="ECO:0000313" key="2">
    <source>
        <dbReference type="EMBL" id="KAF0752353.1"/>
    </source>
</evidence>
<name>A0A6A5A695_APHAT</name>
<evidence type="ECO:0000313" key="3">
    <source>
        <dbReference type="Proteomes" id="UP000469452"/>
    </source>
</evidence>
<dbReference type="Proteomes" id="UP000469452">
    <property type="component" value="Unassembled WGS sequence"/>
</dbReference>
<protein>
    <submittedName>
        <fullName evidence="2">Uncharacterized protein</fullName>
    </submittedName>
</protein>
<feature type="region of interest" description="Disordered" evidence="1">
    <location>
        <begin position="1"/>
        <end position="61"/>
    </location>
</feature>
<comment type="caution">
    <text evidence="2">The sequence shown here is derived from an EMBL/GenBank/DDBJ whole genome shotgun (WGS) entry which is preliminary data.</text>
</comment>
<proteinExistence type="predicted"/>
<evidence type="ECO:0000256" key="1">
    <source>
        <dbReference type="SAM" id="MobiDB-lite"/>
    </source>
</evidence>